<evidence type="ECO:0000259" key="8">
    <source>
        <dbReference type="PROSITE" id="PS51194"/>
    </source>
</evidence>
<proteinExistence type="inferred from homology"/>
<dbReference type="InterPro" id="IPR027417">
    <property type="entry name" value="P-loop_NTPase"/>
</dbReference>
<evidence type="ECO:0000256" key="3">
    <source>
        <dbReference type="ARBA" id="ARBA00022801"/>
    </source>
</evidence>
<dbReference type="CDD" id="cd18008">
    <property type="entry name" value="DEXDc_SHPRH-like"/>
    <property type="match status" value="1"/>
</dbReference>
<dbReference type="PANTHER" id="PTHR45626">
    <property type="entry name" value="TRANSCRIPTION TERMINATION FACTOR 2-RELATED"/>
    <property type="match status" value="1"/>
</dbReference>
<feature type="region of interest" description="Disordered" evidence="6">
    <location>
        <begin position="134"/>
        <end position="274"/>
    </location>
</feature>
<keyword evidence="4" id="KW-0347">Helicase</keyword>
<feature type="compositionally biased region" description="Basic and acidic residues" evidence="6">
    <location>
        <begin position="136"/>
        <end position="154"/>
    </location>
</feature>
<dbReference type="SMART" id="SM00487">
    <property type="entry name" value="DEXDc"/>
    <property type="match status" value="1"/>
</dbReference>
<comment type="similarity">
    <text evidence="1">Belongs to the SNF2/RAD54 helicase family.</text>
</comment>
<dbReference type="Gene3D" id="3.40.50.10810">
    <property type="entry name" value="Tandem AAA-ATPase domain"/>
    <property type="match status" value="1"/>
</dbReference>
<keyword evidence="2" id="KW-0547">Nucleotide-binding</keyword>
<evidence type="ECO:0000256" key="4">
    <source>
        <dbReference type="ARBA" id="ARBA00022806"/>
    </source>
</evidence>
<reference evidence="9 10" key="1">
    <citation type="submission" date="2024-07" db="EMBL/GenBank/DDBJ databases">
        <title>Section-level genome sequencing and comparative genomics of Aspergillus sections Usti and Cavernicolus.</title>
        <authorList>
            <consortium name="Lawrence Berkeley National Laboratory"/>
            <person name="Nybo J.L."/>
            <person name="Vesth T.C."/>
            <person name="Theobald S."/>
            <person name="Frisvad J.C."/>
            <person name="Larsen T.O."/>
            <person name="Kjaerboelling I."/>
            <person name="Rothschild-Mancinelli K."/>
            <person name="Lyhne E.K."/>
            <person name="Kogle M.E."/>
            <person name="Barry K."/>
            <person name="Clum A."/>
            <person name="Na H."/>
            <person name="Ledsgaard L."/>
            <person name="Lin J."/>
            <person name="Lipzen A."/>
            <person name="Kuo A."/>
            <person name="Riley R."/>
            <person name="Mondo S."/>
            <person name="Labutti K."/>
            <person name="Haridas S."/>
            <person name="Pangalinan J."/>
            <person name="Salamov A.A."/>
            <person name="Simmons B.A."/>
            <person name="Magnuson J.K."/>
            <person name="Chen J."/>
            <person name="Drula E."/>
            <person name="Henrissat B."/>
            <person name="Wiebenga A."/>
            <person name="Lubbers R.J."/>
            <person name="Gomes A.C."/>
            <person name="Macurrencykelacurrency M.R."/>
            <person name="Stajich J."/>
            <person name="Grigoriev I.V."/>
            <person name="Mortensen U.H."/>
            <person name="De Vries R.P."/>
            <person name="Baker S.E."/>
            <person name="Andersen M.R."/>
        </authorList>
    </citation>
    <scope>NUCLEOTIDE SEQUENCE [LARGE SCALE GENOMIC DNA]</scope>
    <source>
        <strain evidence="9 10">CBS 449.75</strain>
    </source>
</reference>
<evidence type="ECO:0000256" key="5">
    <source>
        <dbReference type="ARBA" id="ARBA00022840"/>
    </source>
</evidence>
<keyword evidence="3" id="KW-0378">Hydrolase</keyword>
<dbReference type="InterPro" id="IPR014001">
    <property type="entry name" value="Helicase_ATP-bd"/>
</dbReference>
<evidence type="ECO:0000256" key="1">
    <source>
        <dbReference type="ARBA" id="ARBA00007025"/>
    </source>
</evidence>
<feature type="region of interest" description="Disordered" evidence="6">
    <location>
        <begin position="838"/>
        <end position="884"/>
    </location>
</feature>
<dbReference type="GeneID" id="98149873"/>
<evidence type="ECO:0000313" key="10">
    <source>
        <dbReference type="Proteomes" id="UP001610432"/>
    </source>
</evidence>
<protein>
    <submittedName>
        <fullName evidence="9">SNF2 family N-terminal domain-containing protein</fullName>
    </submittedName>
</protein>
<gene>
    <name evidence="9" type="ORF">BJX67DRAFT_391534</name>
</gene>
<dbReference type="Proteomes" id="UP001610432">
    <property type="component" value="Unassembled WGS sequence"/>
</dbReference>
<dbReference type="RefSeq" id="XP_070881138.1">
    <property type="nucleotide sequence ID" value="XM_071034801.1"/>
</dbReference>
<dbReference type="InterPro" id="IPR000330">
    <property type="entry name" value="SNF2_N"/>
</dbReference>
<dbReference type="Pfam" id="PF00176">
    <property type="entry name" value="SNF2-rel_dom"/>
    <property type="match status" value="1"/>
</dbReference>
<organism evidence="9 10">
    <name type="scientific">Aspergillus lucknowensis</name>
    <dbReference type="NCBI Taxonomy" id="176173"/>
    <lineage>
        <taxon>Eukaryota</taxon>
        <taxon>Fungi</taxon>
        <taxon>Dikarya</taxon>
        <taxon>Ascomycota</taxon>
        <taxon>Pezizomycotina</taxon>
        <taxon>Eurotiomycetes</taxon>
        <taxon>Eurotiomycetidae</taxon>
        <taxon>Eurotiales</taxon>
        <taxon>Aspergillaceae</taxon>
        <taxon>Aspergillus</taxon>
        <taxon>Aspergillus subgen. Nidulantes</taxon>
    </lineage>
</organism>
<dbReference type="SMART" id="SM00490">
    <property type="entry name" value="HELICc"/>
    <property type="match status" value="1"/>
</dbReference>
<dbReference type="EMBL" id="JBFXLQ010000072">
    <property type="protein sequence ID" value="KAL2861244.1"/>
    <property type="molecule type" value="Genomic_DNA"/>
</dbReference>
<feature type="domain" description="Helicase ATP-binding" evidence="7">
    <location>
        <begin position="370"/>
        <end position="565"/>
    </location>
</feature>
<evidence type="ECO:0000256" key="6">
    <source>
        <dbReference type="SAM" id="MobiDB-lite"/>
    </source>
</evidence>
<sequence>MAEAQNHPHIEPDAGLLAAARARTDFQYAKQAIARARLSIGHPSIPNAFSVFFPPGHRNSIIPPLPPLTDFQGRLMHEDVNMQDVPREDSTNAVAELCQNDETLEKEEADKFEAVKRWFDGLKKPSLADQVRYTTAKRDQDIRSKRSESRKQLQEQEINEQEEDENSDDGLFVPENDGGDTGTLGASSTARNNRSPVPAPAKPPRKRKAQNRISAEERRRSMRAGFEPIREKMHRNNKRAGAAKSKDAGTKGVKPKQDKRRGKKKNDDQPTAPITFNSNVIEEVHANSALPAPPSFTSSRRNGAIAQLVARIPSADQEELKDDAARLKEALRKFNGTVRTDSEGGWKLKGLKTRMYHYQVLGCAWMRDRENSPEEPRGGLLADTMGFGKTLQALVNIIDGLPSDPDDPVRTTLLIVPSHLVKHWMDQMRMHCDESYIGEAVEYHAHAKLSTLDVVKTLSKFQIVVTTYDEIRRSYPVFKPPKELADEKKLYESWEKTYEEKLGPLHRIKYLRIVLDEAHMIKNKDSSISTAVRGLTARYKWLLSGTPIQNWKEELYPLYDFLGVPQTKSYSQFISYYCSDDEGQQRLCNLNRTYMYRRTHASRMFSVPIIKLPDIRETRIDVQFSEAEWIFYEAIEKMFLDAINGQAGAPDFRISQCRSGLTMITKLRMFCSHLLTVQDFIMYNMCLGPVMKSLNKLSKPAQDGSSNNSDSSAVIVSRLRAVKSNYKELVKKREPEEQDQTAEPPIFNDNPELINRYYKFMEALHSDGNWVERCDRGICPGCSGLSEKGVITSCMHLYCEECFSKLQIEAEEPGSKTGPEMAKPVCSKCTTPIEEATRCRATGESGPDKPPASIAAARKQRNQLRTSGRNKVKRKNSSEDEDGDIDEEDWIKTLHRNMIPSAKLTGITEKIKEWKRQNGAVKVVIFSQFLDFIRILGEMCKLEGWKHRFFTGKLRVAARHKNLDEFRTDPEITILIVSLQTGGTGLDMTVAHKCILVDLWWNEAVQNQAFCRLLRHGQTHNVECVKMVVEDTIDAYMLELQSRKTEDISSTMGEDVMSKRDTVIDLLKMFAHVSEDEAGRLRLTPVEGKYRKGRLKAMVTSSKDTNNTE</sequence>
<evidence type="ECO:0000259" key="7">
    <source>
        <dbReference type="PROSITE" id="PS51192"/>
    </source>
</evidence>
<accession>A0ABR4L9N5</accession>
<dbReference type="PANTHER" id="PTHR45626:SF17">
    <property type="entry name" value="HELICASE-LIKE TRANSCRIPTION FACTOR"/>
    <property type="match status" value="1"/>
</dbReference>
<dbReference type="Pfam" id="PF00271">
    <property type="entry name" value="Helicase_C"/>
    <property type="match status" value="1"/>
</dbReference>
<evidence type="ECO:0000313" key="9">
    <source>
        <dbReference type="EMBL" id="KAL2861244.1"/>
    </source>
</evidence>
<feature type="compositionally biased region" description="Acidic residues" evidence="6">
    <location>
        <begin position="157"/>
        <end position="168"/>
    </location>
</feature>
<evidence type="ECO:0000256" key="2">
    <source>
        <dbReference type="ARBA" id="ARBA00022741"/>
    </source>
</evidence>
<dbReference type="CDD" id="cd18793">
    <property type="entry name" value="SF2_C_SNF"/>
    <property type="match status" value="1"/>
</dbReference>
<dbReference type="Gene3D" id="3.30.40.10">
    <property type="entry name" value="Zinc/RING finger domain, C3HC4 (zinc finger)"/>
    <property type="match status" value="1"/>
</dbReference>
<dbReference type="Gene3D" id="3.40.50.300">
    <property type="entry name" value="P-loop containing nucleotide triphosphate hydrolases"/>
    <property type="match status" value="1"/>
</dbReference>
<keyword evidence="10" id="KW-1185">Reference proteome</keyword>
<feature type="compositionally biased region" description="Basic residues" evidence="6">
    <location>
        <begin position="253"/>
        <end position="264"/>
    </location>
</feature>
<dbReference type="PROSITE" id="PS51194">
    <property type="entry name" value="HELICASE_CTER"/>
    <property type="match status" value="1"/>
</dbReference>
<dbReference type="SUPFAM" id="SSF52540">
    <property type="entry name" value="P-loop containing nucleoside triphosphate hydrolases"/>
    <property type="match status" value="2"/>
</dbReference>
<feature type="domain" description="Helicase C-terminal" evidence="8">
    <location>
        <begin position="906"/>
        <end position="1064"/>
    </location>
</feature>
<dbReference type="InterPro" id="IPR038718">
    <property type="entry name" value="SNF2-like_sf"/>
</dbReference>
<comment type="caution">
    <text evidence="9">The sequence shown here is derived from an EMBL/GenBank/DDBJ whole genome shotgun (WGS) entry which is preliminary data.</text>
</comment>
<dbReference type="InterPro" id="IPR013083">
    <property type="entry name" value="Znf_RING/FYVE/PHD"/>
</dbReference>
<feature type="compositionally biased region" description="Polar residues" evidence="6">
    <location>
        <begin position="184"/>
        <end position="193"/>
    </location>
</feature>
<dbReference type="PROSITE" id="PS51192">
    <property type="entry name" value="HELICASE_ATP_BIND_1"/>
    <property type="match status" value="1"/>
</dbReference>
<name>A0ABR4L9N5_9EURO</name>
<feature type="compositionally biased region" description="Basic residues" evidence="6">
    <location>
        <begin position="858"/>
        <end position="875"/>
    </location>
</feature>
<keyword evidence="5" id="KW-0067">ATP-binding</keyword>
<dbReference type="InterPro" id="IPR001650">
    <property type="entry name" value="Helicase_C-like"/>
</dbReference>
<dbReference type="InterPro" id="IPR049730">
    <property type="entry name" value="SNF2/RAD54-like_C"/>
</dbReference>
<dbReference type="InterPro" id="IPR050628">
    <property type="entry name" value="SNF2_RAD54_helicase_TF"/>
</dbReference>